<proteinExistence type="predicted"/>
<evidence type="ECO:0000313" key="3">
    <source>
        <dbReference type="EMBL" id="AFL82068.1"/>
    </source>
</evidence>
<organism evidence="3 4">
    <name type="scientific">Aequorivita sublithincola (strain DSM 14238 / LMG 21431 / ACAM 643 / 9-3)</name>
    <dbReference type="NCBI Taxonomy" id="746697"/>
    <lineage>
        <taxon>Bacteria</taxon>
        <taxon>Pseudomonadati</taxon>
        <taxon>Bacteroidota</taxon>
        <taxon>Flavobacteriia</taxon>
        <taxon>Flavobacteriales</taxon>
        <taxon>Flavobacteriaceae</taxon>
        <taxon>Aequorivita</taxon>
    </lineage>
</organism>
<dbReference type="RefSeq" id="WP_014783317.1">
    <property type="nucleotide sequence ID" value="NC_018013.1"/>
</dbReference>
<dbReference type="STRING" id="746697.Aeqsu_2615"/>
<gene>
    <name evidence="3" type="ordered locus">Aeqsu_2615</name>
</gene>
<dbReference type="KEGG" id="asl:Aeqsu_2615"/>
<feature type="signal peptide" evidence="1">
    <location>
        <begin position="1"/>
        <end position="20"/>
    </location>
</feature>
<dbReference type="HOGENOM" id="CLU_082049_4_1_10"/>
<feature type="domain" description="Outer membrane protein beta-barrel" evidence="2">
    <location>
        <begin position="20"/>
        <end position="181"/>
    </location>
</feature>
<dbReference type="Pfam" id="PF13568">
    <property type="entry name" value="OMP_b-brl_2"/>
    <property type="match status" value="1"/>
</dbReference>
<keyword evidence="4" id="KW-1185">Reference proteome</keyword>
<name>I3YYK0_AEQSU</name>
<dbReference type="InterPro" id="IPR025665">
    <property type="entry name" value="Beta-barrel_OMP_2"/>
</dbReference>
<evidence type="ECO:0000313" key="4">
    <source>
        <dbReference type="Proteomes" id="UP000006049"/>
    </source>
</evidence>
<reference evidence="3 4" key="1">
    <citation type="submission" date="2012-06" db="EMBL/GenBank/DDBJ databases">
        <title>The complete genome of Aequorivita sublithincola DSM 14238.</title>
        <authorList>
            <consortium name="US DOE Joint Genome Institute (JGI-PGF)"/>
            <person name="Lucas S."/>
            <person name="Copeland A."/>
            <person name="Lapidus A."/>
            <person name="Goodwin L."/>
            <person name="Pitluck S."/>
            <person name="Peters L."/>
            <person name="Munk A.C.C."/>
            <person name="Kyrpides N."/>
            <person name="Mavromatis K."/>
            <person name="Pagani I."/>
            <person name="Ivanova N."/>
            <person name="Ovchinnikova G."/>
            <person name="Zeytun A."/>
            <person name="Detter J.C."/>
            <person name="Han C."/>
            <person name="Land M."/>
            <person name="Hauser L."/>
            <person name="Markowitz V."/>
            <person name="Cheng J.-F."/>
            <person name="Hugenholtz P."/>
            <person name="Woyke T."/>
            <person name="Wu D."/>
            <person name="Tindall B."/>
            <person name="Faehnrich R."/>
            <person name="Brambilla E."/>
            <person name="Klenk H.-P."/>
            <person name="Eisen J.A."/>
        </authorList>
    </citation>
    <scope>NUCLEOTIDE SEQUENCE [LARGE SCALE GENOMIC DNA]</scope>
    <source>
        <strain evidence="4">DSM 14238 / LMG 21431 / ACAM 643 / 9-3</strain>
    </source>
</reference>
<dbReference type="OrthoDB" id="947434at2"/>
<evidence type="ECO:0000259" key="2">
    <source>
        <dbReference type="Pfam" id="PF13568"/>
    </source>
</evidence>
<accession>I3YYK0</accession>
<dbReference type="EMBL" id="CP003280">
    <property type="protein sequence ID" value="AFL82068.1"/>
    <property type="molecule type" value="Genomic_DNA"/>
</dbReference>
<evidence type="ECO:0000256" key="1">
    <source>
        <dbReference type="SAM" id="SignalP"/>
    </source>
</evidence>
<dbReference type="Proteomes" id="UP000006049">
    <property type="component" value="Chromosome"/>
</dbReference>
<keyword evidence="1" id="KW-0732">Signal</keyword>
<dbReference type="PATRIC" id="fig|746697.3.peg.2667"/>
<dbReference type="eggNOG" id="COG3637">
    <property type="taxonomic scope" value="Bacteria"/>
</dbReference>
<protein>
    <recommendedName>
        <fullName evidence="2">Outer membrane protein beta-barrel domain-containing protein</fullName>
    </recommendedName>
</protein>
<feature type="chain" id="PRO_5003683817" description="Outer membrane protein beta-barrel domain-containing protein" evidence="1">
    <location>
        <begin position="21"/>
        <end position="219"/>
    </location>
</feature>
<sequence length="219" mass="24079">MNKLFLFVALATLTFTTTTAQSEFRIGFKGGVNISSIAGDDYYGALNPLAGFHLGGLVEIPLAGKFSVQPELLYSSQGSKYDTFFGIQLWNNKEKVVLDYINLPIMGKYYIIKGLSVELGPQIGILVSAHNKGSDEEGSFNIDSKDKYTDLDVAIGVSASYRLNNGIFFSLRYNKGLMDISDYDYKPIPYGGDGSGDGYPSYSYKNQNNVFQISTGYSF</sequence>
<dbReference type="AlphaFoldDB" id="I3YYK0"/>